<dbReference type="Proteomes" id="UP000678499">
    <property type="component" value="Unassembled WGS sequence"/>
</dbReference>
<keyword evidence="3" id="KW-1133">Transmembrane helix</keyword>
<accession>A0A7R9BM88</accession>
<dbReference type="PANTHER" id="PTHR11861:SF8">
    <property type="entry name" value="PKD DOMAIN-CONTAINING PROTEIN"/>
    <property type="match status" value="1"/>
</dbReference>
<feature type="region of interest" description="Disordered" evidence="2">
    <location>
        <begin position="342"/>
        <end position="563"/>
    </location>
</feature>
<evidence type="ECO:0008006" key="6">
    <source>
        <dbReference type="Google" id="ProtNLM"/>
    </source>
</evidence>
<keyword evidence="1" id="KW-0175">Coiled coil</keyword>
<evidence type="ECO:0000256" key="2">
    <source>
        <dbReference type="SAM" id="MobiDB-lite"/>
    </source>
</evidence>
<dbReference type="EMBL" id="OA883007">
    <property type="protein sequence ID" value="CAD7277654.1"/>
    <property type="molecule type" value="Genomic_DNA"/>
</dbReference>
<keyword evidence="3" id="KW-0472">Membrane</keyword>
<feature type="compositionally biased region" description="Polar residues" evidence="2">
    <location>
        <begin position="167"/>
        <end position="181"/>
    </location>
</feature>
<dbReference type="OrthoDB" id="6381995at2759"/>
<evidence type="ECO:0000313" key="4">
    <source>
        <dbReference type="EMBL" id="CAD7277654.1"/>
    </source>
</evidence>
<feature type="compositionally biased region" description="Basic and acidic residues" evidence="2">
    <location>
        <begin position="445"/>
        <end position="454"/>
    </location>
</feature>
<feature type="transmembrane region" description="Helical" evidence="3">
    <location>
        <begin position="1405"/>
        <end position="1427"/>
    </location>
</feature>
<feature type="region of interest" description="Disordered" evidence="2">
    <location>
        <begin position="1479"/>
        <end position="1499"/>
    </location>
</feature>
<feature type="compositionally biased region" description="Basic and acidic residues" evidence="2">
    <location>
        <begin position="930"/>
        <end position="939"/>
    </location>
</feature>
<sequence>MDDFDIYENIITPGENESQLIAREQFEQVCAERDLAKQETEKWKQECENFSRNIKSLLTTAREESRRKDALLRDLQNKYDTLLFRRGFGPPSLHTEVRRNCEPGSSTQSHAEVKRQYADTRRETVNEFDAVKISHRPSLPSLPEKQSSVDIIKQEEKETSESPENHVLTTEGSPCTKNVTPNRERKPKVSTADRLSSSVCKNELTPTMLRETSVRSNEIQNAATPTCKKKEDTIVNAITPRDLTRTVYENASPVNPPCSSSALRNQAILEKLNSASKRMVNVRKERAELNTSTSFPLDEILSNQEKLISTSSSKRKSAITQNDSWDTVDNVGNLGTALEIEMSEGEIERESCDSSPEIPKKCRMTTDSHKRLRSTREDRRANFQLRDARETSPNDERLEKNKSFLNDRSKPVFGHPRNRHFKDNKDPYRKIDCRRQSRNQYRPNVLHEEFRHPSSDQSELPSVHARKSRAAKQENHSKMPQTESRPQLKISHQHALRSREKKPNNDLKISPRIQASKCEHETEQTSGMKSEIKKSPKKRRRQEPRSRGVARRSRSKVQNVTGEFSDTDSLFEVHPSLLEPPSPFPLDKRASLPEASCSIGSRRSVSPEACPIPDVNEVKLSTRKSADAKSCSLSSPVQDEFAARENIPPKSDVSNSSLRTSFEGSLQANAATGIEKSVSDTEKRVSVQDSVRQTLAPVVNDSKLTENSICAISSEESGKDLSERAFKKGRGGLENVSERGRVPVIRPEPFGSDRQLLDTQDKTSEVRVHVRESIPEISLGVSQKVAKLSANVEDPRQDILNTTSHVDKNDSSSSLRTLRVVKNGEDASFAFSAEVEVGKRKSSERTITGSKRKETTSAAQKDGNVSCAKNLFCSSTTTKDILNKSSGSKSTERHKSSDLNSGEVGIGITAMTMGDSAPISAPVRVDINKAVDRSTEKPQEGLSGSRRSRKRSRRSLNLSSSAVMVIGISSDEPLVSSLIYLQFSILMCFYFLEVQVLHVRMKTRISVSALLLFLVVRKTAAATLFMSSNSPTVKGSQCGFSAKIDDPKHSDGQAYTYSWSDDYRESHSLVETKTDLSSSVTFDYQKPGVYKMFLKVTTTTFKIFPVEIASGSIEFQVTEYLNGRVVAIQNGTELTKDSVSNLYLGSSKVPTTFVVQLHDPYDLIGKASMTSFLWDVNDVVQNTTVNGNYTQNLTSIGQVKLRVTVTAYFNQPTTTTSTTTSTTTIATTTAPTTTTPKTDTNATTVPPKNFTSALAARSKRGILQSVESLLVPSKQRAEFDDSRPFFLQGVFETDVDISDPIDALNITGNTWLPRGTLLRLNVSCAGTGPWKRCWLPKTGSYNVTNKETCLMPVTQYVCDFGVVHYFPTHGVYTMVLVMENSVSKIVKAIAVNVYDVASEPQLSTIIVPVLCSVLAMVFVIFGVAYYFQNRSQFLVETADFDFQSDGTNDDEVVPSTFWERVCGEFKALYLSPPDEDMIRPSTFGRRGRNPVSDYGSLAT</sequence>
<gene>
    <name evidence="4" type="ORF">NMOB1V02_LOCUS5382</name>
</gene>
<evidence type="ECO:0000256" key="1">
    <source>
        <dbReference type="SAM" id="Coils"/>
    </source>
</evidence>
<feature type="region of interest" description="Disordered" evidence="2">
    <location>
        <begin position="930"/>
        <end position="954"/>
    </location>
</feature>
<feature type="compositionally biased region" description="Basic and acidic residues" evidence="2">
    <location>
        <begin position="421"/>
        <end position="435"/>
    </location>
</feature>
<dbReference type="PANTHER" id="PTHR11861">
    <property type="entry name" value="MELANOCYTE PROTEIN PMEL 17-RELATED"/>
    <property type="match status" value="1"/>
</dbReference>
<dbReference type="InterPro" id="IPR045219">
    <property type="entry name" value="PKAT"/>
</dbReference>
<proteinExistence type="predicted"/>
<dbReference type="EMBL" id="CAJPEX010000970">
    <property type="protein sequence ID" value="CAG0917806.1"/>
    <property type="molecule type" value="Genomic_DNA"/>
</dbReference>
<keyword evidence="5" id="KW-1185">Reference proteome</keyword>
<feature type="compositionally biased region" description="Basic and acidic residues" evidence="2">
    <location>
        <begin position="346"/>
        <end position="410"/>
    </location>
</feature>
<dbReference type="GO" id="GO:0005886">
    <property type="term" value="C:plasma membrane"/>
    <property type="evidence" value="ECO:0007669"/>
    <property type="project" value="TreeGrafter"/>
</dbReference>
<keyword evidence="3" id="KW-0812">Transmembrane</keyword>
<evidence type="ECO:0000313" key="5">
    <source>
        <dbReference type="Proteomes" id="UP000678499"/>
    </source>
</evidence>
<feature type="region of interest" description="Disordered" evidence="2">
    <location>
        <begin position="882"/>
        <end position="902"/>
    </location>
</feature>
<feature type="region of interest" description="Disordered" evidence="2">
    <location>
        <begin position="154"/>
        <end position="197"/>
    </location>
</feature>
<feature type="coiled-coil region" evidence="1">
    <location>
        <begin position="33"/>
        <end position="78"/>
    </location>
</feature>
<name>A0A7R9BM88_9CRUS</name>
<feature type="coiled-coil region" evidence="1">
    <location>
        <begin position="265"/>
        <end position="292"/>
    </location>
</feature>
<organism evidence="4">
    <name type="scientific">Notodromas monacha</name>
    <dbReference type="NCBI Taxonomy" id="399045"/>
    <lineage>
        <taxon>Eukaryota</taxon>
        <taxon>Metazoa</taxon>
        <taxon>Ecdysozoa</taxon>
        <taxon>Arthropoda</taxon>
        <taxon>Crustacea</taxon>
        <taxon>Oligostraca</taxon>
        <taxon>Ostracoda</taxon>
        <taxon>Podocopa</taxon>
        <taxon>Podocopida</taxon>
        <taxon>Cypridocopina</taxon>
        <taxon>Cypridoidea</taxon>
        <taxon>Cyprididae</taxon>
        <taxon>Notodromas</taxon>
    </lineage>
</organism>
<feature type="compositionally biased region" description="Basic residues" evidence="2">
    <location>
        <begin position="535"/>
        <end position="555"/>
    </location>
</feature>
<reference evidence="4" key="1">
    <citation type="submission" date="2020-11" db="EMBL/GenBank/DDBJ databases">
        <authorList>
            <person name="Tran Van P."/>
        </authorList>
    </citation>
    <scope>NUCLEOTIDE SEQUENCE</scope>
</reference>
<protein>
    <recommendedName>
        <fullName evidence="6">PKD domain-containing protein</fullName>
    </recommendedName>
</protein>
<evidence type="ECO:0000256" key="3">
    <source>
        <dbReference type="SAM" id="Phobius"/>
    </source>
</evidence>
<feature type="region of interest" description="Disordered" evidence="2">
    <location>
        <begin position="94"/>
        <end position="115"/>
    </location>
</feature>
<feature type="compositionally biased region" description="Basic and acidic residues" evidence="2">
    <location>
        <begin position="154"/>
        <end position="164"/>
    </location>
</feature>